<evidence type="ECO:0000259" key="2">
    <source>
        <dbReference type="PROSITE" id="PS50404"/>
    </source>
</evidence>
<dbReference type="Gene3D" id="3.40.30.10">
    <property type="entry name" value="Glutaredoxin"/>
    <property type="match status" value="1"/>
</dbReference>
<evidence type="ECO:0000313" key="3">
    <source>
        <dbReference type="EMBL" id="GFC77287.1"/>
    </source>
</evidence>
<dbReference type="InterPro" id="IPR045492">
    <property type="entry name" value="DUF6434"/>
</dbReference>
<name>A0A699QX82_TANCI</name>
<dbReference type="AlphaFoldDB" id="A0A699QX82"/>
<dbReference type="PROSITE" id="PS50404">
    <property type="entry name" value="GST_NTER"/>
    <property type="match status" value="1"/>
</dbReference>
<comment type="caution">
    <text evidence="3">The sequence shown here is derived from an EMBL/GenBank/DDBJ whole genome shotgun (WGS) entry which is preliminary data.</text>
</comment>
<evidence type="ECO:0000256" key="1">
    <source>
        <dbReference type="ARBA" id="ARBA00007409"/>
    </source>
</evidence>
<sequence length="229" mass="25215">MAFDWHSEPLRRDTPVTQDYRNTQNVRRFMTGQCGAAFKFDRDFMAWIRNDTPKTLGDVVDESGSAAIEMALGLCGADFRLVAASSWNEGVGQDELKRLNPLMQVPTLVAPGNAVLTESAAILTHLALEFPQSGLLSGDSLERAQQLRALAYITTNCYATIGLIDYPERWLPGADQQQLDRLVAGATGKLHSQWEVFSDVFHNPVAWHPEAPSAVEILASVVSQWSGAR</sequence>
<dbReference type="Gene3D" id="1.20.1050.10">
    <property type="match status" value="1"/>
</dbReference>
<dbReference type="EMBL" id="BKCJ011060372">
    <property type="protein sequence ID" value="GFC77287.1"/>
    <property type="molecule type" value="Genomic_DNA"/>
</dbReference>
<organism evidence="3">
    <name type="scientific">Tanacetum cinerariifolium</name>
    <name type="common">Dalmatian daisy</name>
    <name type="synonym">Chrysanthemum cinerariifolium</name>
    <dbReference type="NCBI Taxonomy" id="118510"/>
    <lineage>
        <taxon>Eukaryota</taxon>
        <taxon>Viridiplantae</taxon>
        <taxon>Streptophyta</taxon>
        <taxon>Embryophyta</taxon>
        <taxon>Tracheophyta</taxon>
        <taxon>Spermatophyta</taxon>
        <taxon>Magnoliopsida</taxon>
        <taxon>eudicotyledons</taxon>
        <taxon>Gunneridae</taxon>
        <taxon>Pentapetalae</taxon>
        <taxon>asterids</taxon>
        <taxon>campanulids</taxon>
        <taxon>Asterales</taxon>
        <taxon>Asteraceae</taxon>
        <taxon>Asteroideae</taxon>
        <taxon>Anthemideae</taxon>
        <taxon>Anthemidinae</taxon>
        <taxon>Tanacetum</taxon>
    </lineage>
</organism>
<dbReference type="PANTHER" id="PTHR44051:SF8">
    <property type="entry name" value="GLUTATHIONE S-TRANSFERASE GSTA"/>
    <property type="match status" value="1"/>
</dbReference>
<proteinExistence type="inferred from homology"/>
<accession>A0A699QX82</accession>
<dbReference type="PANTHER" id="PTHR44051">
    <property type="entry name" value="GLUTATHIONE S-TRANSFERASE-RELATED"/>
    <property type="match status" value="1"/>
</dbReference>
<reference evidence="3" key="1">
    <citation type="journal article" date="2019" name="Sci. Rep.">
        <title>Draft genome of Tanacetum cinerariifolium, the natural source of mosquito coil.</title>
        <authorList>
            <person name="Yamashiro T."/>
            <person name="Shiraishi A."/>
            <person name="Satake H."/>
            <person name="Nakayama K."/>
        </authorList>
    </citation>
    <scope>NUCLEOTIDE SEQUENCE</scope>
</reference>
<dbReference type="Pfam" id="PF13409">
    <property type="entry name" value="GST_N_2"/>
    <property type="match status" value="1"/>
</dbReference>
<gene>
    <name evidence="3" type="ORF">Tci_849257</name>
</gene>
<comment type="similarity">
    <text evidence="1">Belongs to the GST superfamily.</text>
</comment>
<dbReference type="InterPro" id="IPR036249">
    <property type="entry name" value="Thioredoxin-like_sf"/>
</dbReference>
<dbReference type="InterPro" id="IPR004045">
    <property type="entry name" value="Glutathione_S-Trfase_N"/>
</dbReference>
<dbReference type="SUPFAM" id="SSF52833">
    <property type="entry name" value="Thioredoxin-like"/>
    <property type="match status" value="1"/>
</dbReference>
<feature type="non-terminal residue" evidence="3">
    <location>
        <position position="229"/>
    </location>
</feature>
<protein>
    <recommendedName>
        <fullName evidence="2">GST N-terminal domain-containing protein</fullName>
    </recommendedName>
</protein>
<feature type="domain" description="GST N-terminal" evidence="2">
    <location>
        <begin position="52"/>
        <end position="134"/>
    </location>
</feature>
<dbReference type="Pfam" id="PF20026">
    <property type="entry name" value="DUF6434"/>
    <property type="match status" value="1"/>
</dbReference>
<dbReference type="CDD" id="cd03057">
    <property type="entry name" value="GST_N_Beta"/>
    <property type="match status" value="1"/>
</dbReference>